<evidence type="ECO:0000313" key="7">
    <source>
        <dbReference type="EMBL" id="CAJ0592920.1"/>
    </source>
</evidence>
<dbReference type="Gene3D" id="1.10.287.4070">
    <property type="match status" value="1"/>
</dbReference>
<dbReference type="Pfam" id="PF01798">
    <property type="entry name" value="Nop"/>
    <property type="match status" value="1"/>
</dbReference>
<dbReference type="InterPro" id="IPR012976">
    <property type="entry name" value="NOSIC"/>
</dbReference>
<feature type="compositionally biased region" description="Basic residues" evidence="5">
    <location>
        <begin position="468"/>
        <end position="477"/>
    </location>
</feature>
<evidence type="ECO:0000256" key="1">
    <source>
        <dbReference type="ARBA" id="ARBA00004604"/>
    </source>
</evidence>
<evidence type="ECO:0000256" key="4">
    <source>
        <dbReference type="ARBA" id="ARBA00023242"/>
    </source>
</evidence>
<evidence type="ECO:0000256" key="5">
    <source>
        <dbReference type="SAM" id="MobiDB-lite"/>
    </source>
</evidence>
<dbReference type="PANTHER" id="PTHR10894">
    <property type="entry name" value="NUCLEOLAR PROTEIN 5 NUCLEOLAR PROTEIN NOP5 NOP58"/>
    <property type="match status" value="1"/>
</dbReference>
<protein>
    <recommendedName>
        <fullName evidence="6">Nop domain-containing protein</fullName>
    </recommendedName>
</protein>
<dbReference type="Pfam" id="PF08156">
    <property type="entry name" value="NOP5NT"/>
    <property type="match status" value="1"/>
</dbReference>
<feature type="region of interest" description="Disordered" evidence="5">
    <location>
        <begin position="422"/>
        <end position="488"/>
    </location>
</feature>
<keyword evidence="4" id="KW-0539">Nucleus</keyword>
<keyword evidence="3" id="KW-0690">Ribosome biogenesis</keyword>
<dbReference type="InterPro" id="IPR012974">
    <property type="entry name" value="NOP58/56_N"/>
</dbReference>
<feature type="compositionally biased region" description="Basic and acidic residues" evidence="5">
    <location>
        <begin position="446"/>
        <end position="455"/>
    </location>
</feature>
<comment type="similarity">
    <text evidence="2">Belongs to the NOP5/NOP56 family.</text>
</comment>
<dbReference type="GO" id="GO:0030515">
    <property type="term" value="F:snoRNA binding"/>
    <property type="evidence" value="ECO:0007669"/>
    <property type="project" value="InterPro"/>
</dbReference>
<dbReference type="InterPro" id="IPR002687">
    <property type="entry name" value="Nop_dom"/>
</dbReference>
<evidence type="ECO:0000256" key="2">
    <source>
        <dbReference type="ARBA" id="ARBA00009211"/>
    </source>
</evidence>
<dbReference type="AlphaFoldDB" id="A0AA36DUI1"/>
<dbReference type="Gene3D" id="1.10.246.90">
    <property type="entry name" value="Nop domain"/>
    <property type="match status" value="1"/>
</dbReference>
<sequence>MLVLFETAAGYAMFKLQNEKKLKHVDNIYDEFDTPEKAQENLQLIAFKKFKSTADAVECTSSLHEGKMNKTLKKLLKGKVEENEQLAVGDSKLGNLIKEKLEVPCVYSPAIAELMRSIRAHIDSLLGEHKAELSAMNLAVAHSLGRYKVKFNPEKIDTMIVQAVSLLDDLDKELNNYVMRCREWYGWHFPELGKLIQDHQAFAKVVKAIGMKQNAANVDLSEILPEELEAKVKEEAEISMGTDISDLDLIHISGLCDQIIELTQYRSQLFDYLKNRMTALAPNLTCLLGELVGARLISHAGSLVSLAKAPASTVQILGAEKALFRALKTKKDTPKYGLIYHAQLITQAPAKLKGKMARKLAAKCALATRIDALAEDSRGAEVGMECRAGLEAVLRSEQERGPKTISGGSHKHEKYHFKSETFEYNEAADVPKKPQKRKFNDDEEEPATKRTKVEVEETQETPEVPKSEKKKKKKKEKKIKEEGEGEEE</sequence>
<dbReference type="FunFam" id="1.10.246.90:FF:000005">
    <property type="entry name" value="Nucleolar protein 5, putative"/>
    <property type="match status" value="1"/>
</dbReference>
<name>A0AA36DUI1_CYLNA</name>
<keyword evidence="8" id="KW-1185">Reference proteome</keyword>
<dbReference type="GO" id="GO:0042254">
    <property type="term" value="P:ribosome biogenesis"/>
    <property type="evidence" value="ECO:0007669"/>
    <property type="project" value="UniProtKB-KW"/>
</dbReference>
<comment type="caution">
    <text evidence="7">The sequence shown here is derived from an EMBL/GenBank/DDBJ whole genome shotgun (WGS) entry which is preliminary data.</text>
</comment>
<dbReference type="GO" id="GO:0032040">
    <property type="term" value="C:small-subunit processome"/>
    <property type="evidence" value="ECO:0007669"/>
    <property type="project" value="InterPro"/>
</dbReference>
<dbReference type="SMART" id="SM00931">
    <property type="entry name" value="NOSIC"/>
    <property type="match status" value="1"/>
</dbReference>
<feature type="domain" description="Nop" evidence="6">
    <location>
        <begin position="280"/>
        <end position="399"/>
    </location>
</feature>
<accession>A0AA36DUI1</accession>
<organism evidence="7 8">
    <name type="scientific">Cylicocyclus nassatus</name>
    <name type="common">Nematode worm</name>
    <dbReference type="NCBI Taxonomy" id="53992"/>
    <lineage>
        <taxon>Eukaryota</taxon>
        <taxon>Metazoa</taxon>
        <taxon>Ecdysozoa</taxon>
        <taxon>Nematoda</taxon>
        <taxon>Chromadorea</taxon>
        <taxon>Rhabditida</taxon>
        <taxon>Rhabditina</taxon>
        <taxon>Rhabditomorpha</taxon>
        <taxon>Strongyloidea</taxon>
        <taxon>Strongylidae</taxon>
        <taxon>Cylicocyclus</taxon>
    </lineage>
</organism>
<dbReference type="GO" id="GO:0031428">
    <property type="term" value="C:box C/D methylation guide snoRNP complex"/>
    <property type="evidence" value="ECO:0007669"/>
    <property type="project" value="InterPro"/>
</dbReference>
<dbReference type="InterPro" id="IPR045056">
    <property type="entry name" value="Nop56/Nop58"/>
</dbReference>
<evidence type="ECO:0000259" key="6">
    <source>
        <dbReference type="PROSITE" id="PS51358"/>
    </source>
</evidence>
<dbReference type="FunFam" id="1.10.287.4070:FF:000001">
    <property type="entry name" value="Probable Nucleolar protein 58"/>
    <property type="match status" value="1"/>
</dbReference>
<dbReference type="SUPFAM" id="SSF89124">
    <property type="entry name" value="Nop domain"/>
    <property type="match status" value="1"/>
</dbReference>
<comment type="subcellular location">
    <subcellularLocation>
        <location evidence="1">Nucleus</location>
        <location evidence="1">Nucleolus</location>
    </subcellularLocation>
</comment>
<dbReference type="Proteomes" id="UP001176961">
    <property type="component" value="Unassembled WGS sequence"/>
</dbReference>
<evidence type="ECO:0000313" key="8">
    <source>
        <dbReference type="Proteomes" id="UP001176961"/>
    </source>
</evidence>
<evidence type="ECO:0000256" key="3">
    <source>
        <dbReference type="ARBA" id="ARBA00022517"/>
    </source>
</evidence>
<reference evidence="7" key="1">
    <citation type="submission" date="2023-07" db="EMBL/GenBank/DDBJ databases">
        <authorList>
            <consortium name="CYATHOMIX"/>
        </authorList>
    </citation>
    <scope>NUCLEOTIDE SEQUENCE</scope>
    <source>
        <strain evidence="7">N/A</strain>
    </source>
</reference>
<dbReference type="PROSITE" id="PS51358">
    <property type="entry name" value="NOP"/>
    <property type="match status" value="1"/>
</dbReference>
<proteinExistence type="inferred from homology"/>
<dbReference type="EMBL" id="CATQJL010000112">
    <property type="protein sequence ID" value="CAJ0592920.1"/>
    <property type="molecule type" value="Genomic_DNA"/>
</dbReference>
<dbReference type="InterPro" id="IPR036070">
    <property type="entry name" value="Nop_dom_sf"/>
</dbReference>
<gene>
    <name evidence="7" type="ORF">CYNAS_LOCUS4903</name>
</gene>
<dbReference type="InterPro" id="IPR042239">
    <property type="entry name" value="Nop_C"/>
</dbReference>
<feature type="region of interest" description="Disordered" evidence="5">
    <location>
        <begin position="397"/>
        <end position="416"/>
    </location>
</feature>
<dbReference type="PANTHER" id="PTHR10894:SF1">
    <property type="entry name" value="NUCLEOLAR PROTEIN 58"/>
    <property type="match status" value="1"/>
</dbReference>